<dbReference type="SUPFAM" id="SSF48256">
    <property type="entry name" value="Citrate synthase"/>
    <property type="match status" value="2"/>
</dbReference>
<dbReference type="STRING" id="93759.A0A1R3H9Q7"/>
<name>A0A1R3H9Q7_9ROSI</name>
<dbReference type="AlphaFoldDB" id="A0A1R3H9Q7"/>
<dbReference type="PANTHER" id="PTHR42871">
    <property type="entry name" value="CITRATE SYNTHASE"/>
    <property type="match status" value="1"/>
</dbReference>
<evidence type="ECO:0000313" key="2">
    <source>
        <dbReference type="EMBL" id="OMO67057.1"/>
    </source>
</evidence>
<dbReference type="EMBL" id="AWUE01020681">
    <property type="protein sequence ID" value="OMO67057.1"/>
    <property type="molecule type" value="Genomic_DNA"/>
</dbReference>
<dbReference type="Gene3D" id="1.10.580.10">
    <property type="entry name" value="Citrate Synthase, domain 1"/>
    <property type="match status" value="2"/>
</dbReference>
<dbReference type="PANTHER" id="PTHR42871:SF1">
    <property type="entry name" value="CITRATE SYNTHASE"/>
    <property type="match status" value="1"/>
</dbReference>
<dbReference type="InterPro" id="IPR002020">
    <property type="entry name" value="Citrate_synthase"/>
</dbReference>
<feature type="transmembrane region" description="Helical" evidence="1">
    <location>
        <begin position="122"/>
        <end position="140"/>
    </location>
</feature>
<dbReference type="InterPro" id="IPR016142">
    <property type="entry name" value="Citrate_synth-like_lrg_a-sub"/>
</dbReference>
<organism evidence="2 3">
    <name type="scientific">Corchorus olitorius</name>
    <dbReference type="NCBI Taxonomy" id="93759"/>
    <lineage>
        <taxon>Eukaryota</taxon>
        <taxon>Viridiplantae</taxon>
        <taxon>Streptophyta</taxon>
        <taxon>Embryophyta</taxon>
        <taxon>Tracheophyta</taxon>
        <taxon>Spermatophyta</taxon>
        <taxon>Magnoliopsida</taxon>
        <taxon>eudicotyledons</taxon>
        <taxon>Gunneridae</taxon>
        <taxon>Pentapetalae</taxon>
        <taxon>rosids</taxon>
        <taxon>malvids</taxon>
        <taxon>Malvales</taxon>
        <taxon>Malvaceae</taxon>
        <taxon>Grewioideae</taxon>
        <taxon>Apeibeae</taxon>
        <taxon>Corchorus</taxon>
    </lineage>
</organism>
<reference evidence="3" key="1">
    <citation type="submission" date="2013-09" db="EMBL/GenBank/DDBJ databases">
        <title>Corchorus olitorius genome sequencing.</title>
        <authorList>
            <person name="Alam M."/>
            <person name="Haque M.S."/>
            <person name="Islam M.S."/>
            <person name="Emdad E.M."/>
            <person name="Islam M.M."/>
            <person name="Ahmed B."/>
            <person name="Halim A."/>
            <person name="Hossen Q.M.M."/>
            <person name="Hossain M.Z."/>
            <person name="Ahmed R."/>
            <person name="Khan M.M."/>
            <person name="Islam R."/>
            <person name="Rashid M.M."/>
            <person name="Khan S.A."/>
            <person name="Rahman M.S."/>
            <person name="Alam M."/>
            <person name="Yahiya A.S."/>
            <person name="Khan M.S."/>
            <person name="Azam M.S."/>
            <person name="Haque T."/>
            <person name="Lashkar M.Z.H."/>
            <person name="Akhand A.I."/>
            <person name="Morshed G."/>
            <person name="Roy S."/>
            <person name="Uddin K.S."/>
            <person name="Rabeya T."/>
            <person name="Hossain A.S."/>
            <person name="Chowdhury A."/>
            <person name="Snigdha A.R."/>
            <person name="Mortoza M.S."/>
            <person name="Matin S.A."/>
            <person name="Hoque S.M.E."/>
            <person name="Islam M.K."/>
            <person name="Roy D.K."/>
            <person name="Haider R."/>
            <person name="Moosa M.M."/>
            <person name="Elias S.M."/>
            <person name="Hasan A.M."/>
            <person name="Jahan S."/>
            <person name="Shafiuddin M."/>
            <person name="Mahmood N."/>
            <person name="Shommy N.S."/>
        </authorList>
    </citation>
    <scope>NUCLEOTIDE SEQUENCE [LARGE SCALE GENOMIC DNA]</scope>
    <source>
        <strain evidence="3">cv. O-4</strain>
    </source>
</reference>
<accession>A0A1R3H9Q7</accession>
<keyword evidence="3" id="KW-1185">Reference proteome</keyword>
<protein>
    <submittedName>
        <fullName evidence="2">Citrate synthase-like protein</fullName>
    </submittedName>
</protein>
<keyword evidence="1" id="KW-1133">Transmembrane helix</keyword>
<keyword evidence="1" id="KW-0812">Transmembrane</keyword>
<dbReference type="Proteomes" id="UP000187203">
    <property type="component" value="Unassembled WGS sequence"/>
</dbReference>
<keyword evidence="1" id="KW-0472">Membrane</keyword>
<sequence length="142" mass="16148">MMSRKSYRVQTGYRVQTDIFPALHTLHGGKKFSLLDGKKVSSTTPSVTFAPVRSSISYIDGDDRFLRHRGYPIDGLAESSTFLEVAYLLKRSLPYSNGDDWFLRYRGYPIEGFAENSNFLEVAYLLIALLFLAILESFKFGL</sequence>
<evidence type="ECO:0000256" key="1">
    <source>
        <dbReference type="SAM" id="Phobius"/>
    </source>
</evidence>
<dbReference type="OrthoDB" id="1684781at2759"/>
<dbReference type="Pfam" id="PF00285">
    <property type="entry name" value="Citrate_synt"/>
    <property type="match status" value="1"/>
</dbReference>
<proteinExistence type="predicted"/>
<evidence type="ECO:0000313" key="3">
    <source>
        <dbReference type="Proteomes" id="UP000187203"/>
    </source>
</evidence>
<gene>
    <name evidence="2" type="ORF">COLO4_30244</name>
</gene>
<dbReference type="InterPro" id="IPR036969">
    <property type="entry name" value="Citrate_synthase_sf"/>
</dbReference>
<dbReference type="GO" id="GO:0046912">
    <property type="term" value="F:acyltransferase activity, acyl groups converted into alkyl on transfer"/>
    <property type="evidence" value="ECO:0007669"/>
    <property type="project" value="InterPro"/>
</dbReference>
<comment type="caution">
    <text evidence="2">The sequence shown here is derived from an EMBL/GenBank/DDBJ whole genome shotgun (WGS) entry which is preliminary data.</text>
</comment>